<organism evidence="5 6">
    <name type="scientific">Thermoproteus tenax (strain ATCC 35583 / DSM 2078 / JCM 9277 / NBRC 100435 / Kra 1)</name>
    <dbReference type="NCBI Taxonomy" id="768679"/>
    <lineage>
        <taxon>Archaea</taxon>
        <taxon>Thermoproteota</taxon>
        <taxon>Thermoprotei</taxon>
        <taxon>Thermoproteales</taxon>
        <taxon>Thermoproteaceae</taxon>
        <taxon>Thermoproteus</taxon>
    </lineage>
</organism>
<dbReference type="Proteomes" id="UP000002654">
    <property type="component" value="Chromosome"/>
</dbReference>
<protein>
    <recommendedName>
        <fullName evidence="7">S-adenosyl-l-methionine hydroxide adenosyltransferase</fullName>
    </recommendedName>
</protein>
<evidence type="ECO:0000313" key="5">
    <source>
        <dbReference type="EMBL" id="CCC82276.1"/>
    </source>
</evidence>
<dbReference type="SUPFAM" id="SSF102522">
    <property type="entry name" value="Bacterial fluorinating enzyme, N-terminal domain"/>
    <property type="match status" value="1"/>
</dbReference>
<dbReference type="PANTHER" id="PTHR35092:SF1">
    <property type="entry name" value="CHLORINASE MJ1651"/>
    <property type="match status" value="1"/>
</dbReference>
<dbReference type="InterPro" id="IPR023227">
    <property type="entry name" value="SAM_OH_AdoTrfase_C_sf"/>
</dbReference>
<dbReference type="PATRIC" id="fig|768679.9.peg.1675"/>
<feature type="domain" description="S-adenosyl-l-methionine hydroxide adenosyltransferase N-terminal" evidence="3">
    <location>
        <begin position="2"/>
        <end position="142"/>
    </location>
</feature>
<proteinExistence type="inferred from homology"/>
<evidence type="ECO:0000313" key="6">
    <source>
        <dbReference type="Proteomes" id="UP000002654"/>
    </source>
</evidence>
<reference evidence="5 6" key="1">
    <citation type="journal article" date="2011" name="PLoS ONE">
        <title>The complete genome sequence of Thermoproteus tenax: a physiologically versatile member of the Crenarchaeota.</title>
        <authorList>
            <person name="Siebers B."/>
            <person name="Zaparty M."/>
            <person name="Raddatz G."/>
            <person name="Tjaden B."/>
            <person name="Albers S.V."/>
            <person name="Bell S.D."/>
            <person name="Blombach F."/>
            <person name="Kletzin A."/>
            <person name="Kyrpides N."/>
            <person name="Lanz C."/>
            <person name="Plagens A."/>
            <person name="Rampp M."/>
            <person name="Rosinus A."/>
            <person name="von Jan M."/>
            <person name="Makarova K.S."/>
            <person name="Klenk H.P."/>
            <person name="Schuster S.C."/>
            <person name="Hensel R."/>
        </authorList>
    </citation>
    <scope>NUCLEOTIDE SEQUENCE [LARGE SCALE GENOMIC DNA]</scope>
    <source>
        <strain evidence="6">ATCC 35583 / DSM 2078 / JCM 9277 / NBRC 100435 / Kra 1</strain>
    </source>
</reference>
<feature type="domain" description="S-adenosyl-l-methionine hydroxide adenosyltransferase C-terminal" evidence="4">
    <location>
        <begin position="169"/>
        <end position="252"/>
    </location>
</feature>
<dbReference type="eggNOG" id="arCOG04309">
    <property type="taxonomic scope" value="Archaea"/>
</dbReference>
<dbReference type="STRING" id="768679.TTX_1655"/>
<dbReference type="Gene3D" id="2.40.30.90">
    <property type="entry name" value="Bacterial fluorinating enzyme like"/>
    <property type="match status" value="1"/>
</dbReference>
<dbReference type="PIRSF" id="PIRSF006779">
    <property type="entry name" value="UCP006779"/>
    <property type="match status" value="1"/>
</dbReference>
<evidence type="ECO:0000259" key="3">
    <source>
        <dbReference type="Pfam" id="PF01887"/>
    </source>
</evidence>
<dbReference type="InterPro" id="IPR023228">
    <property type="entry name" value="SAM_OH_AdoTrfase_N_sf"/>
</dbReference>
<accession>G4RL31</accession>
<dbReference type="Pfam" id="PF20257">
    <property type="entry name" value="SAM_HAT_C"/>
    <property type="match status" value="1"/>
</dbReference>
<dbReference type="InterPro" id="IPR046470">
    <property type="entry name" value="SAM_HAT_C"/>
</dbReference>
<dbReference type="RefSeq" id="WP_014127530.1">
    <property type="nucleotide sequence ID" value="NC_016070.1"/>
</dbReference>
<evidence type="ECO:0008006" key="7">
    <source>
        <dbReference type="Google" id="ProtNLM"/>
    </source>
</evidence>
<dbReference type="PaxDb" id="768679-TTX_1655"/>
<keyword evidence="6" id="KW-1185">Reference proteome</keyword>
<gene>
    <name evidence="5" type="ordered locus">TTX_1655</name>
</gene>
<evidence type="ECO:0000256" key="2">
    <source>
        <dbReference type="ARBA" id="ARBA00024035"/>
    </source>
</evidence>
<dbReference type="HOGENOM" id="CLU_059734_1_1_2"/>
<evidence type="ECO:0000259" key="4">
    <source>
        <dbReference type="Pfam" id="PF20257"/>
    </source>
</evidence>
<dbReference type="InterPro" id="IPR046469">
    <property type="entry name" value="SAM_HAT_N"/>
</dbReference>
<dbReference type="Gene3D" id="3.40.50.10790">
    <property type="entry name" value="S-adenosyl-l-methionine hydroxide adenosyltransferase, N-terminal"/>
    <property type="match status" value="1"/>
</dbReference>
<dbReference type="KEGG" id="ttn:TTX_1655"/>
<sequence>MIALLTDFGTKDYFVAEMKAVIYSVNPKARIVDITHEIPPQDVYTGAFVLWRSYKWFPSGTIFVAVVDPGVGSARLPLLIRTRHYFFIGPDNGLLSLAAEEDAVERIYKITASLSHRSSTFHGRDVFAYAAALLSRGVAPNFLGEEIANFVRLERPSATIKDGLVYAKAIYIDRFGNIYTSITKDIIYKIAKINDELCIKFYDKEFRAKFLETYSAAPPGALVVLVNSEGFLEIAVNRGNASEELGLTAGADLVLYRC</sequence>
<dbReference type="AlphaFoldDB" id="G4RL31"/>
<name>G4RL31_THETK</name>
<dbReference type="InterPro" id="IPR002747">
    <property type="entry name" value="SAM_OH_AdoTrfase"/>
</dbReference>
<keyword evidence="1" id="KW-0949">S-adenosyl-L-methionine</keyword>
<dbReference type="Pfam" id="PF01887">
    <property type="entry name" value="SAM_HAT_N"/>
    <property type="match status" value="1"/>
</dbReference>
<dbReference type="EMBL" id="FN869859">
    <property type="protein sequence ID" value="CCC82276.1"/>
    <property type="molecule type" value="Genomic_DNA"/>
</dbReference>
<comment type="similarity">
    <text evidence="2">Belongs to the SAM hydrolase / SAM-dependent halogenase family.</text>
</comment>
<dbReference type="OrthoDB" id="372224at2157"/>
<evidence type="ECO:0000256" key="1">
    <source>
        <dbReference type="ARBA" id="ARBA00022691"/>
    </source>
</evidence>
<dbReference type="PANTHER" id="PTHR35092">
    <property type="entry name" value="CHLORINASE MJ1651"/>
    <property type="match status" value="1"/>
</dbReference>
<dbReference type="SUPFAM" id="SSF101852">
    <property type="entry name" value="Bacterial fluorinating enzyme, C-terminal domain"/>
    <property type="match status" value="1"/>
</dbReference>
<dbReference type="GeneID" id="11262534"/>